<protein>
    <submittedName>
        <fullName evidence="5">Acyltransferase</fullName>
        <ecNumber evidence="5">2.3.1.-</ecNumber>
    </submittedName>
</protein>
<evidence type="ECO:0000313" key="6">
    <source>
        <dbReference type="Proteomes" id="UP001552521"/>
    </source>
</evidence>
<keyword evidence="6" id="KW-1185">Reference proteome</keyword>
<dbReference type="CDD" id="cd04647">
    <property type="entry name" value="LbH_MAT_like"/>
    <property type="match status" value="1"/>
</dbReference>
<dbReference type="Gene3D" id="2.160.10.10">
    <property type="entry name" value="Hexapeptide repeat proteins"/>
    <property type="match status" value="1"/>
</dbReference>
<dbReference type="InterPro" id="IPR001451">
    <property type="entry name" value="Hexapep"/>
</dbReference>
<dbReference type="RefSeq" id="WP_364595217.1">
    <property type="nucleotide sequence ID" value="NZ_JBFAQK010000024.1"/>
</dbReference>
<dbReference type="EMBL" id="JBFAQK010000024">
    <property type="protein sequence ID" value="MEV4682774.1"/>
    <property type="molecule type" value="Genomic_DNA"/>
</dbReference>
<keyword evidence="3" id="KW-0677">Repeat</keyword>
<sequence length="282" mass="29919">MPKNRNTFSSPAAWWRRGLARAVHRGWQWVQEAGAVTADRPGRLDFRRIGTGTRLAFPQGTVFGEPWIELGAHCIIAEQVTLTAGMMPGLDLGPDPILTLGDGVVLGRGSHVIADTRVTIGSDTYCGPYVYITSTNHSYDDPHEPVGKQWPRTDPVSIGPGCWLGTGAVILPGARLGRNVVVAAGAVVRGEVPDHSVVAGAPARVVRRWDEADGWQPPLRTPAPVPIPEGVTPEQLRALAELEKQLPRTGVDEVTLPQAGAEDGTVPGTAAPGRAVSGLEGR</sequence>
<dbReference type="InterPro" id="IPR051159">
    <property type="entry name" value="Hexapeptide_acetyltransf"/>
</dbReference>
<evidence type="ECO:0000256" key="3">
    <source>
        <dbReference type="ARBA" id="ARBA00022737"/>
    </source>
</evidence>
<dbReference type="GO" id="GO:0016746">
    <property type="term" value="F:acyltransferase activity"/>
    <property type="evidence" value="ECO:0007669"/>
    <property type="project" value="UniProtKB-KW"/>
</dbReference>
<dbReference type="EC" id="2.3.1.-" evidence="5"/>
<evidence type="ECO:0000256" key="1">
    <source>
        <dbReference type="ARBA" id="ARBA00007274"/>
    </source>
</evidence>
<dbReference type="InterPro" id="IPR011004">
    <property type="entry name" value="Trimer_LpxA-like_sf"/>
</dbReference>
<dbReference type="PANTHER" id="PTHR23416:SF23">
    <property type="entry name" value="ACETYLTRANSFERASE C18B11.09C-RELATED"/>
    <property type="match status" value="1"/>
</dbReference>
<organism evidence="5 6">
    <name type="scientific">Streptomyces kurssanovii</name>
    <dbReference type="NCBI Taxonomy" id="67312"/>
    <lineage>
        <taxon>Bacteria</taxon>
        <taxon>Bacillati</taxon>
        <taxon>Actinomycetota</taxon>
        <taxon>Actinomycetes</taxon>
        <taxon>Kitasatosporales</taxon>
        <taxon>Streptomycetaceae</taxon>
        <taxon>Streptomyces</taxon>
    </lineage>
</organism>
<evidence type="ECO:0000256" key="2">
    <source>
        <dbReference type="ARBA" id="ARBA00022679"/>
    </source>
</evidence>
<proteinExistence type="inferred from homology"/>
<dbReference type="InterPro" id="IPR018357">
    <property type="entry name" value="Hexapep_transf_CS"/>
</dbReference>
<dbReference type="Proteomes" id="UP001552521">
    <property type="component" value="Unassembled WGS sequence"/>
</dbReference>
<gene>
    <name evidence="5" type="ORF">AB0K36_18540</name>
</gene>
<dbReference type="PANTHER" id="PTHR23416">
    <property type="entry name" value="SIALIC ACID SYNTHASE-RELATED"/>
    <property type="match status" value="1"/>
</dbReference>
<feature type="region of interest" description="Disordered" evidence="4">
    <location>
        <begin position="247"/>
        <end position="282"/>
    </location>
</feature>
<dbReference type="SUPFAM" id="SSF51161">
    <property type="entry name" value="Trimeric LpxA-like enzymes"/>
    <property type="match status" value="1"/>
</dbReference>
<name>A0ABV3HW11_9ACTN</name>
<accession>A0ABV3HW11</accession>
<reference evidence="5 6" key="1">
    <citation type="submission" date="2024-06" db="EMBL/GenBank/DDBJ databases">
        <title>The Natural Products Discovery Center: Release of the First 8490 Sequenced Strains for Exploring Actinobacteria Biosynthetic Diversity.</title>
        <authorList>
            <person name="Kalkreuter E."/>
            <person name="Kautsar S.A."/>
            <person name="Yang D."/>
            <person name="Bader C.D."/>
            <person name="Teijaro C.N."/>
            <person name="Fluegel L."/>
            <person name="Davis C.M."/>
            <person name="Simpson J.R."/>
            <person name="Lauterbach L."/>
            <person name="Steele A.D."/>
            <person name="Gui C."/>
            <person name="Meng S."/>
            <person name="Li G."/>
            <person name="Viehrig K."/>
            <person name="Ye F."/>
            <person name="Su P."/>
            <person name="Kiefer A.F."/>
            <person name="Nichols A."/>
            <person name="Cepeda A.J."/>
            <person name="Yan W."/>
            <person name="Fan B."/>
            <person name="Jiang Y."/>
            <person name="Adhikari A."/>
            <person name="Zheng C.-J."/>
            <person name="Schuster L."/>
            <person name="Cowan T.M."/>
            <person name="Smanski M.J."/>
            <person name="Chevrette M.G."/>
            <person name="De Carvalho L.P.S."/>
            <person name="Shen B."/>
        </authorList>
    </citation>
    <scope>NUCLEOTIDE SEQUENCE [LARGE SCALE GENOMIC DNA]</scope>
    <source>
        <strain evidence="5 6">NPDC049344</strain>
    </source>
</reference>
<dbReference type="PROSITE" id="PS00101">
    <property type="entry name" value="HEXAPEP_TRANSFERASES"/>
    <property type="match status" value="1"/>
</dbReference>
<keyword evidence="5" id="KW-0012">Acyltransferase</keyword>
<dbReference type="Pfam" id="PF00132">
    <property type="entry name" value="Hexapep"/>
    <property type="match status" value="1"/>
</dbReference>
<evidence type="ECO:0000313" key="5">
    <source>
        <dbReference type="EMBL" id="MEV4682774.1"/>
    </source>
</evidence>
<keyword evidence="2 5" id="KW-0808">Transferase</keyword>
<comment type="similarity">
    <text evidence="1">Belongs to the transferase hexapeptide repeat family.</text>
</comment>
<evidence type="ECO:0000256" key="4">
    <source>
        <dbReference type="SAM" id="MobiDB-lite"/>
    </source>
</evidence>
<comment type="caution">
    <text evidence="5">The sequence shown here is derived from an EMBL/GenBank/DDBJ whole genome shotgun (WGS) entry which is preliminary data.</text>
</comment>